<evidence type="ECO:0000313" key="3">
    <source>
        <dbReference type="Proteomes" id="UP000503251"/>
    </source>
</evidence>
<organism evidence="2 3">
    <name type="scientific">Oceanidesulfovibrio marinus</name>
    <dbReference type="NCBI Taxonomy" id="370038"/>
    <lineage>
        <taxon>Bacteria</taxon>
        <taxon>Pseudomonadati</taxon>
        <taxon>Thermodesulfobacteriota</taxon>
        <taxon>Desulfovibrionia</taxon>
        <taxon>Desulfovibrionales</taxon>
        <taxon>Desulfovibrionaceae</taxon>
        <taxon>Oceanidesulfovibrio</taxon>
    </lineage>
</organism>
<dbReference type="InterPro" id="IPR001173">
    <property type="entry name" value="Glyco_trans_2-like"/>
</dbReference>
<protein>
    <submittedName>
        <fullName evidence="2">Glycosyltransferase family 2 protein</fullName>
    </submittedName>
</protein>
<dbReference type="Proteomes" id="UP000503251">
    <property type="component" value="Chromosome"/>
</dbReference>
<proteinExistence type="predicted"/>
<keyword evidence="3" id="KW-1185">Reference proteome</keyword>
<name>A0ABX6NI75_9BACT</name>
<accession>A0ABX6NI75</accession>
<reference evidence="2 3" key="1">
    <citation type="submission" date="2019-04" db="EMBL/GenBank/DDBJ databases">
        <title>Isolation and culture of sulfate reducing bacteria from the cold seep of the South China Sea.</title>
        <authorList>
            <person name="Sun C."/>
            <person name="Liu R."/>
        </authorList>
    </citation>
    <scope>NUCLEOTIDE SEQUENCE [LARGE SCALE GENOMIC DNA]</scope>
    <source>
        <strain evidence="2 3">CS1</strain>
    </source>
</reference>
<dbReference type="InterPro" id="IPR029044">
    <property type="entry name" value="Nucleotide-diphossugar_trans"/>
</dbReference>
<dbReference type="PANTHER" id="PTHR48090">
    <property type="entry name" value="UNDECAPRENYL-PHOSPHATE 4-DEOXY-4-FORMAMIDO-L-ARABINOSE TRANSFERASE-RELATED"/>
    <property type="match status" value="1"/>
</dbReference>
<evidence type="ECO:0000313" key="2">
    <source>
        <dbReference type="EMBL" id="QJT10282.1"/>
    </source>
</evidence>
<evidence type="ECO:0000259" key="1">
    <source>
        <dbReference type="Pfam" id="PF00535"/>
    </source>
</evidence>
<sequence>MKLSLVIPCYNEARNIPLVLKRFAAVLTRKDVELILVNNGSKDDSARVLAEQTPQFPFAKVVTVDVNQGYGFGILSGLQEAQGEFLSWTHADLQTDPRDALRALEVIESSSRPERTFVKGLRKNRPVRDTFFTVGMSIFETLYLRTVLWDINAQPNIFPRSLFAEWQNPPKDFSLDLYALYMAKKQGLDIVRLPVVFPERIHGQSSWDTDLRAKWKFIDRTLRYSIRLKRELL</sequence>
<dbReference type="InterPro" id="IPR050256">
    <property type="entry name" value="Glycosyltransferase_2"/>
</dbReference>
<dbReference type="EMBL" id="CP039543">
    <property type="protein sequence ID" value="QJT10282.1"/>
    <property type="molecule type" value="Genomic_DNA"/>
</dbReference>
<gene>
    <name evidence="2" type="ORF">E8L03_15695</name>
</gene>
<dbReference type="RefSeq" id="WP_171267868.1">
    <property type="nucleotide sequence ID" value="NZ_CP039543.1"/>
</dbReference>
<dbReference type="Gene3D" id="3.90.550.10">
    <property type="entry name" value="Spore Coat Polysaccharide Biosynthesis Protein SpsA, Chain A"/>
    <property type="match status" value="1"/>
</dbReference>
<feature type="domain" description="Glycosyltransferase 2-like" evidence="1">
    <location>
        <begin position="4"/>
        <end position="109"/>
    </location>
</feature>
<dbReference type="CDD" id="cd04179">
    <property type="entry name" value="DPM_DPG-synthase_like"/>
    <property type="match status" value="1"/>
</dbReference>
<dbReference type="PANTHER" id="PTHR48090:SF7">
    <property type="entry name" value="RFBJ PROTEIN"/>
    <property type="match status" value="1"/>
</dbReference>
<dbReference type="Pfam" id="PF00535">
    <property type="entry name" value="Glycos_transf_2"/>
    <property type="match status" value="1"/>
</dbReference>
<dbReference type="SUPFAM" id="SSF53448">
    <property type="entry name" value="Nucleotide-diphospho-sugar transferases"/>
    <property type="match status" value="1"/>
</dbReference>